<reference evidence="10 11" key="1">
    <citation type="submission" date="2017-02" db="EMBL/GenBank/DDBJ databases">
        <authorList>
            <person name="Peterson S.W."/>
        </authorList>
    </citation>
    <scope>NUCLEOTIDE SEQUENCE [LARGE SCALE GENOMIC DNA]</scope>
    <source>
        <strain evidence="10 11">3F5N</strain>
    </source>
</reference>
<dbReference type="PANTHER" id="PTHR42770:SF18">
    <property type="entry name" value="ARGININE_AGMATINE ANTIPORTER"/>
    <property type="match status" value="1"/>
</dbReference>
<evidence type="ECO:0000256" key="8">
    <source>
        <dbReference type="ARBA" id="ARBA00045636"/>
    </source>
</evidence>
<gene>
    <name evidence="10" type="ORF">FM111_05835</name>
</gene>
<dbReference type="EMBL" id="FUIE01000033">
    <property type="protein sequence ID" value="SJM57362.1"/>
    <property type="molecule type" value="Genomic_DNA"/>
</dbReference>
<feature type="transmembrane region" description="Helical" evidence="9">
    <location>
        <begin position="170"/>
        <end position="193"/>
    </location>
</feature>
<feature type="transmembrane region" description="Helical" evidence="9">
    <location>
        <begin position="400"/>
        <end position="417"/>
    </location>
</feature>
<dbReference type="Pfam" id="PF13520">
    <property type="entry name" value="AA_permease_2"/>
    <property type="match status" value="1"/>
</dbReference>
<evidence type="ECO:0000313" key="10">
    <source>
        <dbReference type="EMBL" id="SJM57362.1"/>
    </source>
</evidence>
<comment type="similarity">
    <text evidence="2">Belongs to the amino acid-polyamine-organocation (APC) superfamily. Basic amino acid/polyamine antiporter (APA) (TC 2.A.3.2) family.</text>
</comment>
<dbReference type="GO" id="GO:0022857">
    <property type="term" value="F:transmembrane transporter activity"/>
    <property type="evidence" value="ECO:0007669"/>
    <property type="project" value="InterPro"/>
</dbReference>
<feature type="transmembrane region" description="Helical" evidence="9">
    <location>
        <begin position="247"/>
        <end position="270"/>
    </location>
</feature>
<evidence type="ECO:0000256" key="9">
    <source>
        <dbReference type="SAM" id="Phobius"/>
    </source>
</evidence>
<evidence type="ECO:0000256" key="2">
    <source>
        <dbReference type="ARBA" id="ARBA00008220"/>
    </source>
</evidence>
<accession>A0A1R4FNP3</accession>
<dbReference type="GO" id="GO:0005886">
    <property type="term" value="C:plasma membrane"/>
    <property type="evidence" value="ECO:0007669"/>
    <property type="project" value="UniProtKB-SubCell"/>
</dbReference>
<evidence type="ECO:0000256" key="7">
    <source>
        <dbReference type="ARBA" id="ARBA00023136"/>
    </source>
</evidence>
<dbReference type="Gene3D" id="1.20.1740.10">
    <property type="entry name" value="Amino acid/polyamine transporter I"/>
    <property type="match status" value="1"/>
</dbReference>
<feature type="transmembrane region" description="Helical" evidence="9">
    <location>
        <begin position="104"/>
        <end position="137"/>
    </location>
</feature>
<dbReference type="InterPro" id="IPR002293">
    <property type="entry name" value="AA/rel_permease1"/>
</dbReference>
<feature type="transmembrane region" description="Helical" evidence="9">
    <location>
        <begin position="290"/>
        <end position="313"/>
    </location>
</feature>
<keyword evidence="4" id="KW-1003">Cell membrane</keyword>
<dbReference type="Proteomes" id="UP000195766">
    <property type="component" value="Unassembled WGS sequence"/>
</dbReference>
<name>A0A1R4FNP3_BREDI</name>
<keyword evidence="6 9" id="KW-1133">Transmembrane helix</keyword>
<feature type="transmembrane region" description="Helical" evidence="9">
    <location>
        <begin position="30"/>
        <end position="51"/>
    </location>
</feature>
<feature type="transmembrane region" description="Helical" evidence="9">
    <location>
        <begin position="143"/>
        <end position="163"/>
    </location>
</feature>
<proteinExistence type="inferred from homology"/>
<comment type="function">
    <text evidence="8">Major component of the acid-resistance (AR) system allowing enteric pathogens to survive the acidic environment in the stomach. Exchanges extracellular arginine for its intracellular decarboxylation product agmatine (Agm) thereby expelling intracellular protons. Probably undergoes several conformational states in order to translocate the substrate across the membrane; keeps the substrate accessible to only 1 side of the membrane at a time by opening and closing 3 membrane-internal gates.</text>
</comment>
<organism evidence="10 11">
    <name type="scientific">Brevundimonas diminuta 3F5N</name>
    <dbReference type="NCBI Taxonomy" id="1255603"/>
    <lineage>
        <taxon>Bacteria</taxon>
        <taxon>Pseudomonadati</taxon>
        <taxon>Pseudomonadota</taxon>
        <taxon>Alphaproteobacteria</taxon>
        <taxon>Caulobacterales</taxon>
        <taxon>Caulobacteraceae</taxon>
        <taxon>Brevundimonas</taxon>
    </lineage>
</organism>
<feature type="transmembrane region" description="Helical" evidence="9">
    <location>
        <begin position="213"/>
        <end position="235"/>
    </location>
</feature>
<comment type="subcellular location">
    <subcellularLocation>
        <location evidence="1">Cell membrane</location>
        <topology evidence="1">Multi-pass membrane protein</topology>
    </subcellularLocation>
</comment>
<evidence type="ECO:0000256" key="6">
    <source>
        <dbReference type="ARBA" id="ARBA00022989"/>
    </source>
</evidence>
<feature type="transmembrane region" description="Helical" evidence="9">
    <location>
        <begin position="348"/>
        <end position="367"/>
    </location>
</feature>
<feature type="transmembrane region" description="Helical" evidence="9">
    <location>
        <begin position="423"/>
        <end position="441"/>
    </location>
</feature>
<sequence length="451" mass="46332">MNLEGDGCDISVYAASMSQVDILPEPSHRIGWGLAALVVAGNMIGSGVYLLPATLAPTGSSSIIGWIVCGIGAVTLALVFGGLGRMQPEADGLSDFARRGLGRFLGYQTGLAYWAACLTGNVAVAVAGTGYLAFFFPALKEPMWGALSNLALIWLTTAAYAAGSKTAARFGAITLVLGLIPIGLAIIAGVIAFSGETFAASWSPAGEPLMKTVPASLAVIFWAFLGVESAAALSSQVKNPATDVGRASLGGVLLAFVVYVAASVAVFGVIPADVLAHSTSPYADLVARVMGASVAGLVAACAVIKATGTIAGWTMMGGETARASAEAGWLPRWFGGAQKGKTPLSNPLINGVIMSVLVIASTQPRLGEQFSKLIGVTSVLTLCLYALCSVTLWKLTTKPGWRLLAVGGAVFSAFAVAAAAGDYIWPSVGFFAMTSLAWLWVRKRQGRFQAA</sequence>
<evidence type="ECO:0000256" key="3">
    <source>
        <dbReference type="ARBA" id="ARBA00021069"/>
    </source>
</evidence>
<evidence type="ECO:0000256" key="5">
    <source>
        <dbReference type="ARBA" id="ARBA00022692"/>
    </source>
</evidence>
<dbReference type="InterPro" id="IPR050367">
    <property type="entry name" value="APC_superfamily"/>
</dbReference>
<evidence type="ECO:0000313" key="11">
    <source>
        <dbReference type="Proteomes" id="UP000195766"/>
    </source>
</evidence>
<feature type="transmembrane region" description="Helical" evidence="9">
    <location>
        <begin position="63"/>
        <end position="83"/>
    </location>
</feature>
<dbReference type="PIRSF" id="PIRSF006060">
    <property type="entry name" value="AA_transporter"/>
    <property type="match status" value="1"/>
</dbReference>
<evidence type="ECO:0000256" key="4">
    <source>
        <dbReference type="ARBA" id="ARBA00022475"/>
    </source>
</evidence>
<keyword evidence="7 9" id="KW-0472">Membrane</keyword>
<keyword evidence="5 9" id="KW-0812">Transmembrane</keyword>
<evidence type="ECO:0000256" key="1">
    <source>
        <dbReference type="ARBA" id="ARBA00004651"/>
    </source>
</evidence>
<dbReference type="AlphaFoldDB" id="A0A1R4FNP3"/>
<protein>
    <recommendedName>
        <fullName evidence="3">Arginine/agmatine antiporter</fullName>
    </recommendedName>
</protein>
<feature type="transmembrane region" description="Helical" evidence="9">
    <location>
        <begin position="373"/>
        <end position="393"/>
    </location>
</feature>
<dbReference type="PANTHER" id="PTHR42770">
    <property type="entry name" value="AMINO ACID TRANSPORTER-RELATED"/>
    <property type="match status" value="1"/>
</dbReference>